<accession>A0A7G6E0K7</accession>
<dbReference type="AlphaFoldDB" id="A0A7G6E0K7"/>
<dbReference type="Proteomes" id="UP000515847">
    <property type="component" value="Chromosome"/>
</dbReference>
<name>A0A7G6E0K7_THEFR</name>
<dbReference type="EMBL" id="CP045798">
    <property type="protein sequence ID" value="QNB45611.1"/>
    <property type="molecule type" value="Genomic_DNA"/>
</dbReference>
<protein>
    <submittedName>
        <fullName evidence="1">Uncharacterized protein</fullName>
    </submittedName>
</protein>
<reference evidence="1 2" key="1">
    <citation type="journal article" date="2019" name="Front. Microbiol.">
        <title>Thermoanaerosceptrum fracticalcis gen. nov. sp. nov., a Novel Fumarate-Fermenting Microorganism From a Deep Fractured Carbonate Aquifer of the US Great Basin.</title>
        <authorList>
            <person name="Hamilton-Brehm S.D."/>
            <person name="Stewart L.E."/>
            <person name="Zavarin M."/>
            <person name="Caldwell M."/>
            <person name="Lawson P.A."/>
            <person name="Onstott T.C."/>
            <person name="Grzymski J."/>
            <person name="Neveux I."/>
            <person name="Lollar B.S."/>
            <person name="Russell C.E."/>
            <person name="Moser D.P."/>
        </authorList>
    </citation>
    <scope>NUCLEOTIDE SEQUENCE [LARGE SCALE GENOMIC DNA]</scope>
    <source>
        <strain evidence="1 2">DRI-13</strain>
    </source>
</reference>
<dbReference type="RefSeq" id="WP_153801988.1">
    <property type="nucleotide sequence ID" value="NZ_CP045798.1"/>
</dbReference>
<evidence type="ECO:0000313" key="2">
    <source>
        <dbReference type="Proteomes" id="UP000515847"/>
    </source>
</evidence>
<gene>
    <name evidence="1" type="ORF">BR63_04330</name>
</gene>
<evidence type="ECO:0000313" key="1">
    <source>
        <dbReference type="EMBL" id="QNB45611.1"/>
    </source>
</evidence>
<dbReference type="PROSITE" id="PS51257">
    <property type="entry name" value="PROKAR_LIPOPROTEIN"/>
    <property type="match status" value="1"/>
</dbReference>
<sequence>MEVFMKRTITIFLILIILLFSAGCVSDKGKVVKPQDNKKADSSINTNTKPQASIKIDQSKDIEVAKGFVEALRIADANTLKVLSKFTSKELTVEKVLKVYGEEFYKYKKDEIKTVLADMGPDVKGVFLSGPVNDPGLVLIAIKVEKINNKYYVTEILEDTES</sequence>
<dbReference type="KEGG" id="tfr:BR63_04330"/>
<keyword evidence="2" id="KW-1185">Reference proteome</keyword>
<organism evidence="1 2">
    <name type="scientific">Thermanaerosceptrum fracticalcis</name>
    <dbReference type="NCBI Taxonomy" id="1712410"/>
    <lineage>
        <taxon>Bacteria</taxon>
        <taxon>Bacillati</taxon>
        <taxon>Bacillota</taxon>
        <taxon>Clostridia</taxon>
        <taxon>Eubacteriales</taxon>
        <taxon>Peptococcaceae</taxon>
        <taxon>Thermanaerosceptrum</taxon>
    </lineage>
</organism>
<proteinExistence type="predicted"/>